<organism evidence="3 4">
    <name type="scientific">Paenibacillus spongiae</name>
    <dbReference type="NCBI Taxonomy" id="2909671"/>
    <lineage>
        <taxon>Bacteria</taxon>
        <taxon>Bacillati</taxon>
        <taxon>Bacillota</taxon>
        <taxon>Bacilli</taxon>
        <taxon>Bacillales</taxon>
        <taxon>Paenibacillaceae</taxon>
        <taxon>Paenibacillus</taxon>
    </lineage>
</organism>
<dbReference type="EMBL" id="CP091430">
    <property type="protein sequence ID" value="UVI28410.1"/>
    <property type="molecule type" value="Genomic_DNA"/>
</dbReference>
<gene>
    <name evidence="3" type="ORF">L1F29_23565</name>
</gene>
<protein>
    <submittedName>
        <fullName evidence="3">Arylamine N-acetyltransferase</fullName>
    </submittedName>
</protein>
<dbReference type="SUPFAM" id="SSF54001">
    <property type="entry name" value="Cysteine proteinases"/>
    <property type="match status" value="1"/>
</dbReference>
<name>A0ABY5S795_9BACL</name>
<evidence type="ECO:0000313" key="4">
    <source>
        <dbReference type="Proteomes" id="UP001057877"/>
    </source>
</evidence>
<proteinExistence type="inferred from homology"/>
<dbReference type="PANTHER" id="PTHR11786:SF0">
    <property type="entry name" value="ARYLAMINE N-ACETYLTRANSFERASE 4-RELATED"/>
    <property type="match status" value="1"/>
</dbReference>
<sequence>MSEVNARYRNRIGFPHDETLTFERLDHILALTAAAFPFENLRIMGKRAGDISAENLADNLLARQEGGLCYELNPLLYLFLIDNGFDAVLTRGIVFNYEAQSYVALGRTHVTLLLHWNGQRYLIDTGFGGNLPLKPVPLTGETVTSSNGEFRVSRLNGEQGDHIFEMKLKHKHDDWRIGYAFDSNRPIADMAELNDVQRIIIQHPQSSFNKGPLITKLTDRGSITLTDSSFTKWEDGTMTKESHGVGSFSELLKRHFGR</sequence>
<accession>A0ABY5S795</accession>
<comment type="similarity">
    <text evidence="1 2">Belongs to the arylamine N-acetyltransferase family.</text>
</comment>
<dbReference type="Pfam" id="PF00797">
    <property type="entry name" value="Acetyltransf_2"/>
    <property type="match status" value="1"/>
</dbReference>
<reference evidence="3" key="1">
    <citation type="submission" date="2022-01" db="EMBL/GenBank/DDBJ databases">
        <title>Paenibacillus spongiae sp. nov., isolated from marine sponge.</title>
        <authorList>
            <person name="Li Z."/>
            <person name="Zhang M."/>
        </authorList>
    </citation>
    <scope>NUCLEOTIDE SEQUENCE</scope>
    <source>
        <strain evidence="3">PHS-Z3</strain>
    </source>
</reference>
<evidence type="ECO:0000313" key="3">
    <source>
        <dbReference type="EMBL" id="UVI28410.1"/>
    </source>
</evidence>
<dbReference type="InterPro" id="IPR038765">
    <property type="entry name" value="Papain-like_cys_pep_sf"/>
</dbReference>
<dbReference type="RefSeq" id="WP_258384498.1">
    <property type="nucleotide sequence ID" value="NZ_CP091430.1"/>
</dbReference>
<evidence type="ECO:0000256" key="1">
    <source>
        <dbReference type="ARBA" id="ARBA00006547"/>
    </source>
</evidence>
<dbReference type="Gene3D" id="3.30.2140.20">
    <property type="match status" value="1"/>
</dbReference>
<dbReference type="PANTHER" id="PTHR11786">
    <property type="entry name" value="N-HYDROXYARYLAMINE O-ACETYLTRANSFERASE"/>
    <property type="match status" value="1"/>
</dbReference>
<dbReference type="InterPro" id="IPR053710">
    <property type="entry name" value="Arylamine_NAT_domain_sf"/>
</dbReference>
<evidence type="ECO:0000256" key="2">
    <source>
        <dbReference type="RuleBase" id="RU003452"/>
    </source>
</evidence>
<keyword evidence="4" id="KW-1185">Reference proteome</keyword>
<dbReference type="InterPro" id="IPR001447">
    <property type="entry name" value="Arylamine_N-AcTrfase"/>
</dbReference>
<dbReference type="Proteomes" id="UP001057877">
    <property type="component" value="Chromosome"/>
</dbReference>
<dbReference type="PRINTS" id="PR01543">
    <property type="entry name" value="ANATRNSFRASE"/>
</dbReference>